<dbReference type="Proteomes" id="UP001240984">
    <property type="component" value="Unassembled WGS sequence"/>
</dbReference>
<evidence type="ECO:0000313" key="3">
    <source>
        <dbReference type="Proteomes" id="UP001240984"/>
    </source>
</evidence>
<evidence type="ECO:0000313" key="2">
    <source>
        <dbReference type="EMBL" id="MDP9792938.1"/>
    </source>
</evidence>
<protein>
    <recommendedName>
        <fullName evidence="4">DUF222 domain-containing protein</fullName>
    </recommendedName>
</protein>
<organism evidence="2 3">
    <name type="scientific">Catenuloplanes nepalensis</name>
    <dbReference type="NCBI Taxonomy" id="587533"/>
    <lineage>
        <taxon>Bacteria</taxon>
        <taxon>Bacillati</taxon>
        <taxon>Actinomycetota</taxon>
        <taxon>Actinomycetes</taxon>
        <taxon>Micromonosporales</taxon>
        <taxon>Micromonosporaceae</taxon>
        <taxon>Catenuloplanes</taxon>
    </lineage>
</organism>
<accession>A0ABT9MNA9</accession>
<dbReference type="EMBL" id="JAUSRA010000001">
    <property type="protein sequence ID" value="MDP9792938.1"/>
    <property type="molecule type" value="Genomic_DNA"/>
</dbReference>
<name>A0ABT9MNA9_9ACTN</name>
<gene>
    <name evidence="2" type="ORF">J2S43_001450</name>
</gene>
<evidence type="ECO:0008006" key="4">
    <source>
        <dbReference type="Google" id="ProtNLM"/>
    </source>
</evidence>
<feature type="region of interest" description="Disordered" evidence="1">
    <location>
        <begin position="439"/>
        <end position="476"/>
    </location>
</feature>
<reference evidence="2 3" key="1">
    <citation type="submission" date="2023-07" db="EMBL/GenBank/DDBJ databases">
        <title>Sequencing the genomes of 1000 actinobacteria strains.</title>
        <authorList>
            <person name="Klenk H.-P."/>
        </authorList>
    </citation>
    <scope>NUCLEOTIDE SEQUENCE [LARGE SCALE GENOMIC DNA]</scope>
    <source>
        <strain evidence="2 3">DSM 44710</strain>
    </source>
</reference>
<evidence type="ECO:0000256" key="1">
    <source>
        <dbReference type="SAM" id="MobiDB-lite"/>
    </source>
</evidence>
<proteinExistence type="predicted"/>
<comment type="caution">
    <text evidence="2">The sequence shown here is derived from an EMBL/GenBank/DDBJ whole genome shotgun (WGS) entry which is preliminary data.</text>
</comment>
<keyword evidence="3" id="KW-1185">Reference proteome</keyword>
<sequence length="476" mass="50126">MTSLDAAVVTAREAGVVIHPGAVGALAARRAVYDGVERLRELVIGVDEEAVPVFRQSSTELRAVMTAGRRGTPEDVNRLLRAVVATAGEGESRRWPPARTGDGVAGDLVVAASALRAAGDVLASHLEPAGRARSQVGTAIRRGAGVAGALGDLASVTAAACRVDQELHRSLGRRGGAASARLREIHAGELRSIAVLSDRSVSRWLERAAARSQSSVLRHLRIAVPGDVAGRPVTKIRDVLVVVQSVAAHMFQHPERVTMVDIADACTLGSRLAALAATVGRTTRTTRSDGTVADPDATAVLWEQTARLAGKLGAQPGMTYPMRPAVAAAARLLREMDVATIRGSQAELVHTAARWLPDLAAGLRFALKQGITQGRLLAYTFVMTGTSGQLIHRTRSQWQVMTELDGPVATLADRLRTLTSAQHGHDDAAERAGSVTAIAGQLDNVRSGRAANSTRLRGHPPPLPQASPDRPHGRGR</sequence>